<dbReference type="Proteomes" id="UP000199516">
    <property type="component" value="Unassembled WGS sequence"/>
</dbReference>
<dbReference type="OrthoDB" id="1633380at2"/>
<feature type="transmembrane region" description="Helical" evidence="1">
    <location>
        <begin position="404"/>
        <end position="425"/>
    </location>
</feature>
<keyword evidence="1" id="KW-1133">Transmembrane helix</keyword>
<dbReference type="AlphaFoldDB" id="A0A1I2BRV6"/>
<keyword evidence="4" id="KW-1185">Reference proteome</keyword>
<accession>A0A1I2BRV6</accession>
<feature type="domain" description="Nucleoside transporter/FeoB GTPase Gate" evidence="2">
    <location>
        <begin position="145"/>
        <end position="244"/>
    </location>
</feature>
<evidence type="ECO:0000256" key="1">
    <source>
        <dbReference type="SAM" id="Phobius"/>
    </source>
</evidence>
<feature type="transmembrane region" description="Helical" evidence="1">
    <location>
        <begin position="149"/>
        <end position="173"/>
    </location>
</feature>
<feature type="transmembrane region" description="Helical" evidence="1">
    <location>
        <begin position="105"/>
        <end position="129"/>
    </location>
</feature>
<feature type="transmembrane region" description="Helical" evidence="1">
    <location>
        <begin position="377"/>
        <end position="397"/>
    </location>
</feature>
<evidence type="ECO:0000313" key="4">
    <source>
        <dbReference type="Proteomes" id="UP000199516"/>
    </source>
</evidence>
<reference evidence="3 4" key="1">
    <citation type="submission" date="2016-10" db="EMBL/GenBank/DDBJ databases">
        <authorList>
            <person name="de Groot N.N."/>
        </authorList>
    </citation>
    <scope>NUCLEOTIDE SEQUENCE [LARGE SCALE GENOMIC DNA]</scope>
    <source>
        <strain evidence="3 4">DSM 23995</strain>
    </source>
</reference>
<feature type="transmembrane region" description="Helical" evidence="1">
    <location>
        <begin position="247"/>
        <end position="266"/>
    </location>
</feature>
<dbReference type="Pfam" id="PF07670">
    <property type="entry name" value="Gate"/>
    <property type="match status" value="1"/>
</dbReference>
<name>A0A1I2BRV6_9BACI</name>
<feature type="transmembrane region" description="Helical" evidence="1">
    <location>
        <begin position="329"/>
        <end position="357"/>
    </location>
</feature>
<evidence type="ECO:0000313" key="3">
    <source>
        <dbReference type="EMBL" id="SFE58906.1"/>
    </source>
</evidence>
<dbReference type="RefSeq" id="WP_091659090.1">
    <property type="nucleotide sequence ID" value="NZ_FONT01000002.1"/>
</dbReference>
<feature type="transmembrane region" description="Helical" evidence="1">
    <location>
        <begin position="61"/>
        <end position="85"/>
    </location>
</feature>
<dbReference type="EMBL" id="FONT01000002">
    <property type="protein sequence ID" value="SFE58906.1"/>
    <property type="molecule type" value="Genomic_DNA"/>
</dbReference>
<keyword evidence="1" id="KW-0472">Membrane</keyword>
<organism evidence="3 4">
    <name type="scientific">Alteribacillus iranensis</name>
    <dbReference type="NCBI Taxonomy" id="930128"/>
    <lineage>
        <taxon>Bacteria</taxon>
        <taxon>Bacillati</taxon>
        <taxon>Bacillota</taxon>
        <taxon>Bacilli</taxon>
        <taxon>Bacillales</taxon>
        <taxon>Bacillaceae</taxon>
        <taxon>Alteribacillus</taxon>
    </lineage>
</organism>
<dbReference type="STRING" id="930128.SAMN05192532_102475"/>
<gene>
    <name evidence="3" type="ORF">SAMN05192532_102475</name>
</gene>
<dbReference type="InterPro" id="IPR011642">
    <property type="entry name" value="Gate_dom"/>
</dbReference>
<evidence type="ECO:0000259" key="2">
    <source>
        <dbReference type="Pfam" id="PF07670"/>
    </source>
</evidence>
<feature type="transmembrane region" description="Helical" evidence="1">
    <location>
        <begin position="221"/>
        <end position="241"/>
    </location>
</feature>
<feature type="transmembrane region" description="Helical" evidence="1">
    <location>
        <begin position="437"/>
        <end position="458"/>
    </location>
</feature>
<sequence length="459" mass="51336">MENNALDNVQEESKTPQKLNYAKFFMLSALGIFLFIVPVPYQGAFTIPIGIVADWVAVLTAPFLLQFVVVYITFSSAVTVIHKMFPIKYIYRNSFLSNIFDVTPFWLIARILGAVFALCAYFQIGPAFIWDPNTGGLMLHDLLTVLTYWFFLCLIALPILINFGAMEFVGILIRKFMKPLFTLPGRSSLDAMASFVGNGPVGVIITSKQYDEGYYTGRESAVIATCFSIVSIAFALIVAQVTGIDHLFVPFYFTIIIASFVAAVICPRIPPLSRIKDEYNPQVGKQIKEDIPGDVSRLQWALRVGAEKATNARNYGQMLKDTLKDVFELYMNIMPVVMAIGTVALVVAEYTSIMYYISYPFYYLLQWMQVPDAEGLAPVMIAGFFDQFLPAIIGSGLDSEMARFIAACISVTPLIYLSETAIIILKSKIPLNLVDLIVIYFERIIITLPIIVIMAHLIY</sequence>
<keyword evidence="1" id="KW-0812">Transmembrane</keyword>
<proteinExistence type="predicted"/>
<feature type="transmembrane region" description="Helical" evidence="1">
    <location>
        <begin position="21"/>
        <end position="41"/>
    </location>
</feature>
<protein>
    <submittedName>
        <fullName evidence="3">Nucleoside recognition GATE domain-containing membrane protein YjiH</fullName>
    </submittedName>
</protein>